<dbReference type="PANTHER" id="PTHR43401">
    <property type="entry name" value="L-THREONINE 3-DEHYDROGENASE"/>
    <property type="match status" value="1"/>
</dbReference>
<evidence type="ECO:0000259" key="4">
    <source>
        <dbReference type="Pfam" id="PF08240"/>
    </source>
</evidence>
<reference evidence="6 7" key="2">
    <citation type="submission" date="2019-07" db="EMBL/GenBank/DDBJ databases">
        <title>R&amp;d 2014.</title>
        <authorList>
            <person name="Klenk H.-P."/>
        </authorList>
    </citation>
    <scope>NUCLEOTIDE SEQUENCE [LARGE SCALE GENOMIC DNA]</scope>
    <source>
        <strain evidence="6 7">DSM 43868</strain>
    </source>
</reference>
<feature type="domain" description="Alcohol dehydrogenase-like N-terminal" evidence="4">
    <location>
        <begin position="29"/>
        <end position="136"/>
    </location>
</feature>
<dbReference type="OrthoDB" id="9797931at2"/>
<feature type="domain" description="Alcohol dehydrogenase-like C-terminal" evidence="3">
    <location>
        <begin position="175"/>
        <end position="290"/>
    </location>
</feature>
<dbReference type="InterPro" id="IPR013154">
    <property type="entry name" value="ADH-like_N"/>
</dbReference>
<dbReference type="InterPro" id="IPR036291">
    <property type="entry name" value="NAD(P)-bd_dom_sf"/>
</dbReference>
<organism evidence="5">
    <name type="scientific">Micromonospora olivasterospora</name>
    <dbReference type="NCBI Taxonomy" id="1880"/>
    <lineage>
        <taxon>Bacteria</taxon>
        <taxon>Bacillati</taxon>
        <taxon>Actinomycetota</taxon>
        <taxon>Actinomycetes</taxon>
        <taxon>Micromonosporales</taxon>
        <taxon>Micromonosporaceae</taxon>
        <taxon>Micromonospora</taxon>
    </lineage>
</organism>
<sequence length="353" mass="36925">MNEQDMLALVVRGPKEHAVERVSRPVPAPGEALVAVTDVAMCGTDLRLLRGTLHDAEYPVIPGHEWAGRVVAAPTRPELVGRAVVADNILPCRACPQCAAGRFNLCTACDELGFTRPGAFAQLLAIPAEQLEPLPEQLSGAEGCLLEPLGVALHACERGPDVRGRLVGVVGGGTIGLLVAQLAASAGAARVSVVDPVAARRQLATTLGLDARAALSDWDDEQPEVVFDSTGVADVFPAGLRATRPGGAYVLVGYSGEEATRFEPSTVMLRELTVYGVLSGQGQLRRALAAATSGAVRLAPLVSEPLPLSQYRAVLDDTGEDAPLRRFFVLDPITEETSGITNAPPVPQEGGRS</sequence>
<dbReference type="EMBL" id="VLKE01000001">
    <property type="protein sequence ID" value="TWH67117.1"/>
    <property type="molecule type" value="Genomic_DNA"/>
</dbReference>
<gene>
    <name evidence="5" type="primary">forE</name>
    <name evidence="6" type="ORF">JD77_02086</name>
</gene>
<dbReference type="InterPro" id="IPR011032">
    <property type="entry name" value="GroES-like_sf"/>
</dbReference>
<keyword evidence="7" id="KW-1185">Reference proteome</keyword>
<dbReference type="Gene3D" id="3.40.50.720">
    <property type="entry name" value="NAD(P)-binding Rossmann-like Domain"/>
    <property type="match status" value="1"/>
</dbReference>
<dbReference type="SUPFAM" id="SSF50129">
    <property type="entry name" value="GroES-like"/>
    <property type="match status" value="1"/>
</dbReference>
<evidence type="ECO:0000259" key="3">
    <source>
        <dbReference type="Pfam" id="PF00107"/>
    </source>
</evidence>
<dbReference type="EMBL" id="AJ628421">
    <property type="protein sequence ID" value="CAF31541.1"/>
    <property type="molecule type" value="Genomic_DNA"/>
</dbReference>
<evidence type="ECO:0000313" key="6">
    <source>
        <dbReference type="EMBL" id="TWH67117.1"/>
    </source>
</evidence>
<dbReference type="Pfam" id="PF08240">
    <property type="entry name" value="ADH_N"/>
    <property type="match status" value="1"/>
</dbReference>
<dbReference type="RefSeq" id="WP_145774057.1">
    <property type="nucleotide sequence ID" value="NZ_BAAATQ010000085.1"/>
</dbReference>
<dbReference type="AlphaFoldDB" id="Q2MG06"/>
<dbReference type="InterPro" id="IPR050129">
    <property type="entry name" value="Zn_alcohol_dh"/>
</dbReference>
<dbReference type="GO" id="GO:0016491">
    <property type="term" value="F:oxidoreductase activity"/>
    <property type="evidence" value="ECO:0007669"/>
    <property type="project" value="UniProtKB-KW"/>
</dbReference>
<evidence type="ECO:0000313" key="5">
    <source>
        <dbReference type="EMBL" id="CAF31541.1"/>
    </source>
</evidence>
<dbReference type="SUPFAM" id="SSF51735">
    <property type="entry name" value="NAD(P)-binding Rossmann-fold domains"/>
    <property type="match status" value="1"/>
</dbReference>
<keyword evidence="2" id="KW-0560">Oxidoreductase</keyword>
<dbReference type="Pfam" id="PF00107">
    <property type="entry name" value="ADH_zinc_N"/>
    <property type="match status" value="1"/>
</dbReference>
<name>Q2MG06_MICOL</name>
<dbReference type="PANTHER" id="PTHR43401:SF2">
    <property type="entry name" value="L-THREONINE 3-DEHYDROGENASE"/>
    <property type="match status" value="1"/>
</dbReference>
<reference evidence="5" key="1">
    <citation type="submission" date="2004-02" db="EMBL/GenBank/DDBJ databases">
        <title>Cloning and sequencing of the fortimicin biosynthetic gene cluster from Micromonospora olivasterospora DSM 43868 and its comparison to the gentamicin cluster of Micromonospora echinospora DSM 43036.</title>
        <authorList>
            <person name="Aboshanab K.M."/>
            <person name="Schmidt-Beissner H."/>
            <person name="Wehmeier U.F."/>
            <person name="Welzel K."/>
            <person name="Vente A."/>
            <person name="Piepersberg W."/>
        </authorList>
    </citation>
    <scope>NUCLEOTIDE SEQUENCE</scope>
    <source>
        <strain evidence="5">DSM 43868</strain>
    </source>
</reference>
<evidence type="ECO:0000256" key="2">
    <source>
        <dbReference type="ARBA" id="ARBA00023002"/>
    </source>
</evidence>
<evidence type="ECO:0000313" key="7">
    <source>
        <dbReference type="Proteomes" id="UP000319825"/>
    </source>
</evidence>
<dbReference type="Gene3D" id="3.90.180.10">
    <property type="entry name" value="Medium-chain alcohol dehydrogenases, catalytic domain"/>
    <property type="match status" value="1"/>
</dbReference>
<dbReference type="InterPro" id="IPR013149">
    <property type="entry name" value="ADH-like_C"/>
</dbReference>
<proteinExistence type="predicted"/>
<comment type="cofactor">
    <cofactor evidence="1">
        <name>Zn(2+)</name>
        <dbReference type="ChEBI" id="CHEBI:29105"/>
    </cofactor>
</comment>
<dbReference type="Proteomes" id="UP000319825">
    <property type="component" value="Unassembled WGS sequence"/>
</dbReference>
<evidence type="ECO:0000256" key="1">
    <source>
        <dbReference type="ARBA" id="ARBA00001947"/>
    </source>
</evidence>
<accession>Q2MG06</accession>
<protein>
    <submittedName>
        <fullName evidence="6">2-deoxy-scyllo-inosamine dehydrogenase</fullName>
    </submittedName>
    <submittedName>
        <fullName evidence="5">Putative (Cyclitol-)dehydrogenase</fullName>
    </submittedName>
</protein>